<organism evidence="1 2">
    <name type="scientific">Cajanus cajan</name>
    <name type="common">Pigeon pea</name>
    <name type="synonym">Cajanus indicus</name>
    <dbReference type="NCBI Taxonomy" id="3821"/>
    <lineage>
        <taxon>Eukaryota</taxon>
        <taxon>Viridiplantae</taxon>
        <taxon>Streptophyta</taxon>
        <taxon>Embryophyta</taxon>
        <taxon>Tracheophyta</taxon>
        <taxon>Spermatophyta</taxon>
        <taxon>Magnoliopsida</taxon>
        <taxon>eudicotyledons</taxon>
        <taxon>Gunneridae</taxon>
        <taxon>Pentapetalae</taxon>
        <taxon>rosids</taxon>
        <taxon>fabids</taxon>
        <taxon>Fabales</taxon>
        <taxon>Fabaceae</taxon>
        <taxon>Papilionoideae</taxon>
        <taxon>50 kb inversion clade</taxon>
        <taxon>NPAAA clade</taxon>
        <taxon>indigoferoid/millettioid clade</taxon>
        <taxon>Phaseoleae</taxon>
        <taxon>Cajanus</taxon>
    </lineage>
</organism>
<sequence>MSLSAGLTSSSQNLAYSKVSPADFENSTTATSGATSNTSAVTASLPFRPSAVPCSMILKSFTSATLKLSPRAAVTILATMAAAEHLEVKTAAVFFLLSNSPESADNEEKPLRNHGTRVIAEIVVLLDGSATRIFEINLLESGENHGGNSNSARRTLLYMVIRFSCWKGRNPARRTYKTTPHDQISAFDPSYPFFLSTSGAT</sequence>
<dbReference type="AlphaFoldDB" id="A0A151RNW6"/>
<keyword evidence="2" id="KW-1185">Reference proteome</keyword>
<protein>
    <submittedName>
        <fullName evidence="1">Uncharacterized protein</fullName>
    </submittedName>
</protein>
<evidence type="ECO:0000313" key="1">
    <source>
        <dbReference type="EMBL" id="KYP44238.1"/>
    </source>
</evidence>
<accession>A0A151RNW6</accession>
<evidence type="ECO:0000313" key="2">
    <source>
        <dbReference type="Proteomes" id="UP000075243"/>
    </source>
</evidence>
<dbReference type="Gramene" id="C.cajan_32194.t">
    <property type="protein sequence ID" value="C.cajan_32194.t"/>
    <property type="gene ID" value="C.cajan_32194"/>
</dbReference>
<reference evidence="1" key="1">
    <citation type="journal article" date="2012" name="Nat. Biotechnol.">
        <title>Draft genome sequence of pigeonpea (Cajanus cajan), an orphan legume crop of resource-poor farmers.</title>
        <authorList>
            <person name="Varshney R.K."/>
            <person name="Chen W."/>
            <person name="Li Y."/>
            <person name="Bharti A.K."/>
            <person name="Saxena R.K."/>
            <person name="Schlueter J.A."/>
            <person name="Donoghue M.T."/>
            <person name="Azam S."/>
            <person name="Fan G."/>
            <person name="Whaley A.M."/>
            <person name="Farmer A.D."/>
            <person name="Sheridan J."/>
            <person name="Iwata A."/>
            <person name="Tuteja R."/>
            <person name="Penmetsa R.V."/>
            <person name="Wu W."/>
            <person name="Upadhyaya H.D."/>
            <person name="Yang S.P."/>
            <person name="Shah T."/>
            <person name="Saxena K.B."/>
            <person name="Michael T."/>
            <person name="McCombie W.R."/>
            <person name="Yang B."/>
            <person name="Zhang G."/>
            <person name="Yang H."/>
            <person name="Wang J."/>
            <person name="Spillane C."/>
            <person name="Cook D.R."/>
            <person name="May G.D."/>
            <person name="Xu X."/>
            <person name="Jackson S.A."/>
        </authorList>
    </citation>
    <scope>NUCLEOTIDE SEQUENCE [LARGE SCALE GENOMIC DNA]</scope>
</reference>
<dbReference type="EMBL" id="KQ483635">
    <property type="protein sequence ID" value="KYP44238.1"/>
    <property type="molecule type" value="Genomic_DNA"/>
</dbReference>
<proteinExistence type="predicted"/>
<name>A0A151RNW6_CAJCA</name>
<dbReference type="Proteomes" id="UP000075243">
    <property type="component" value="Unassembled WGS sequence"/>
</dbReference>
<gene>
    <name evidence="1" type="ORF">KK1_034303</name>
</gene>
<dbReference type="OMA" id="SMIVDTE"/>